<accession>A0A9N9FC81</accession>
<reference evidence="1" key="1">
    <citation type="submission" date="2021-06" db="EMBL/GenBank/DDBJ databases">
        <authorList>
            <person name="Kallberg Y."/>
            <person name="Tangrot J."/>
            <person name="Rosling A."/>
        </authorList>
    </citation>
    <scope>NUCLEOTIDE SEQUENCE</scope>
    <source>
        <strain evidence="1">FL130A</strain>
    </source>
</reference>
<sequence length="101" mass="12267">MWYGWKWKQVREATEVKKVGRVAKTCHTDQPIEKCAHWKYHDISKQDELKKELESKKNHKFQEKYILIVQILLNEEPVVEYRPSFMKELELDAFFQSNRIA</sequence>
<proteinExistence type="predicted"/>
<name>A0A9N9FC81_9GLOM</name>
<comment type="caution">
    <text evidence="1">The sequence shown here is derived from an EMBL/GenBank/DDBJ whole genome shotgun (WGS) entry which is preliminary data.</text>
</comment>
<dbReference type="AlphaFoldDB" id="A0A9N9FC81"/>
<gene>
    <name evidence="1" type="ORF">ALEPTO_LOCUS4565</name>
</gene>
<organism evidence="1 2">
    <name type="scientific">Ambispora leptoticha</name>
    <dbReference type="NCBI Taxonomy" id="144679"/>
    <lineage>
        <taxon>Eukaryota</taxon>
        <taxon>Fungi</taxon>
        <taxon>Fungi incertae sedis</taxon>
        <taxon>Mucoromycota</taxon>
        <taxon>Glomeromycotina</taxon>
        <taxon>Glomeromycetes</taxon>
        <taxon>Archaeosporales</taxon>
        <taxon>Ambisporaceae</taxon>
        <taxon>Ambispora</taxon>
    </lineage>
</organism>
<evidence type="ECO:0000313" key="2">
    <source>
        <dbReference type="Proteomes" id="UP000789508"/>
    </source>
</evidence>
<dbReference type="OrthoDB" id="2359491at2759"/>
<dbReference type="Proteomes" id="UP000789508">
    <property type="component" value="Unassembled WGS sequence"/>
</dbReference>
<keyword evidence="2" id="KW-1185">Reference proteome</keyword>
<protein>
    <submittedName>
        <fullName evidence="1">11571_t:CDS:1</fullName>
    </submittedName>
</protein>
<dbReference type="EMBL" id="CAJVPS010001067">
    <property type="protein sequence ID" value="CAG8523006.1"/>
    <property type="molecule type" value="Genomic_DNA"/>
</dbReference>
<evidence type="ECO:0000313" key="1">
    <source>
        <dbReference type="EMBL" id="CAG8523006.1"/>
    </source>
</evidence>